<dbReference type="STRING" id="685588.A0A067T1M6"/>
<dbReference type="EMBL" id="KL142377">
    <property type="protein sequence ID" value="KDR77011.1"/>
    <property type="molecule type" value="Genomic_DNA"/>
</dbReference>
<feature type="transmembrane region" description="Helical" evidence="1">
    <location>
        <begin position="138"/>
        <end position="159"/>
    </location>
</feature>
<dbReference type="HOGENOM" id="CLU_065186_2_0_1"/>
<accession>A0A067T1M6</accession>
<protein>
    <recommendedName>
        <fullName evidence="4">G-protein coupled receptors family 1 profile domain-containing protein</fullName>
    </recommendedName>
</protein>
<dbReference type="Proteomes" id="UP000027222">
    <property type="component" value="Unassembled WGS sequence"/>
</dbReference>
<organism evidence="2 3">
    <name type="scientific">Galerina marginata (strain CBS 339.88)</name>
    <dbReference type="NCBI Taxonomy" id="685588"/>
    <lineage>
        <taxon>Eukaryota</taxon>
        <taxon>Fungi</taxon>
        <taxon>Dikarya</taxon>
        <taxon>Basidiomycota</taxon>
        <taxon>Agaricomycotina</taxon>
        <taxon>Agaricomycetes</taxon>
        <taxon>Agaricomycetidae</taxon>
        <taxon>Agaricales</taxon>
        <taxon>Agaricineae</taxon>
        <taxon>Strophariaceae</taxon>
        <taxon>Galerina</taxon>
    </lineage>
</organism>
<keyword evidence="1" id="KW-0812">Transmembrane</keyword>
<feature type="transmembrane region" description="Helical" evidence="1">
    <location>
        <begin position="96"/>
        <end position="117"/>
    </location>
</feature>
<feature type="transmembrane region" description="Helical" evidence="1">
    <location>
        <begin position="22"/>
        <end position="47"/>
    </location>
</feature>
<reference evidence="3" key="1">
    <citation type="journal article" date="2014" name="Proc. Natl. Acad. Sci. U.S.A.">
        <title>Extensive sampling of basidiomycete genomes demonstrates inadequacy of the white-rot/brown-rot paradigm for wood decay fungi.</title>
        <authorList>
            <person name="Riley R."/>
            <person name="Salamov A.A."/>
            <person name="Brown D.W."/>
            <person name="Nagy L.G."/>
            <person name="Floudas D."/>
            <person name="Held B.W."/>
            <person name="Levasseur A."/>
            <person name="Lombard V."/>
            <person name="Morin E."/>
            <person name="Otillar R."/>
            <person name="Lindquist E.A."/>
            <person name="Sun H."/>
            <person name="LaButti K.M."/>
            <person name="Schmutz J."/>
            <person name="Jabbour D."/>
            <person name="Luo H."/>
            <person name="Baker S.E."/>
            <person name="Pisabarro A.G."/>
            <person name="Walton J.D."/>
            <person name="Blanchette R.A."/>
            <person name="Henrissat B."/>
            <person name="Martin F."/>
            <person name="Cullen D."/>
            <person name="Hibbett D.S."/>
            <person name="Grigoriev I.V."/>
        </authorList>
    </citation>
    <scope>NUCLEOTIDE SEQUENCE [LARGE SCALE GENOMIC DNA]</scope>
    <source>
        <strain evidence="3">CBS 339.88</strain>
    </source>
</reference>
<proteinExistence type="predicted"/>
<keyword evidence="3" id="KW-1185">Reference proteome</keyword>
<evidence type="ECO:0000313" key="3">
    <source>
        <dbReference type="Proteomes" id="UP000027222"/>
    </source>
</evidence>
<sequence length="305" mass="33348">MSTPSNEFMQGLANPHIVQSPITHITIAFDVLHATGLVSVTVVLLTAWHSSQIRRTSTWFMFLCSWLLDGVTKLLLLGEQAGPPPPFGICVIQAALINASPVLCGLYAVALVAQTYASVAGAINSNPAKYKKYMTLTLLHILPLAFFCGAFILALILGLEDRTSPQRSSLGVYCHLSKPLSKEVTGAFIIFLAIIMSVLEVLIIIHVRRAWTDIRTLIASRSSDQEHFSLDSLVRVVLISLAPPLALVISCFQFRAQHNEETAALILVQSAFPLAMALLFGSQKDILQVWGVKRREKGSVRADFV</sequence>
<keyword evidence="1" id="KW-0472">Membrane</keyword>
<dbReference type="AlphaFoldDB" id="A0A067T1M6"/>
<evidence type="ECO:0008006" key="4">
    <source>
        <dbReference type="Google" id="ProtNLM"/>
    </source>
</evidence>
<feature type="transmembrane region" description="Helical" evidence="1">
    <location>
        <begin position="187"/>
        <end position="211"/>
    </location>
</feature>
<evidence type="ECO:0000313" key="2">
    <source>
        <dbReference type="EMBL" id="KDR77011.1"/>
    </source>
</evidence>
<feature type="transmembrane region" description="Helical" evidence="1">
    <location>
        <begin position="59"/>
        <end position="76"/>
    </location>
</feature>
<name>A0A067T1M6_GALM3</name>
<gene>
    <name evidence="2" type="ORF">GALMADRAFT_225163</name>
</gene>
<dbReference type="OrthoDB" id="2896404at2759"/>
<keyword evidence="1" id="KW-1133">Transmembrane helix</keyword>
<evidence type="ECO:0000256" key="1">
    <source>
        <dbReference type="SAM" id="Phobius"/>
    </source>
</evidence>